<reference evidence="1 2" key="1">
    <citation type="submission" date="2017-06" db="EMBL/GenBank/DDBJ databases">
        <title>Draft genome sequence of a variant of Elsinoe murrayae.</title>
        <authorList>
            <person name="Cheng Q."/>
        </authorList>
    </citation>
    <scope>NUCLEOTIDE SEQUENCE [LARGE SCALE GENOMIC DNA]</scope>
    <source>
        <strain evidence="1 2">CQ-2017a</strain>
    </source>
</reference>
<proteinExistence type="predicted"/>
<dbReference type="OrthoDB" id="2853639at2759"/>
<dbReference type="STRING" id="2082308.A0A2K1QSV2"/>
<name>A0A2K1QSV2_9PEZI</name>
<dbReference type="InParanoid" id="A0A2K1QSV2"/>
<evidence type="ECO:0000313" key="2">
    <source>
        <dbReference type="Proteomes" id="UP000243797"/>
    </source>
</evidence>
<dbReference type="EMBL" id="NKHZ01000045">
    <property type="protein sequence ID" value="PNS18158.1"/>
    <property type="molecule type" value="Genomic_DNA"/>
</dbReference>
<organism evidence="1 2">
    <name type="scientific">Sphaceloma murrayae</name>
    <dbReference type="NCBI Taxonomy" id="2082308"/>
    <lineage>
        <taxon>Eukaryota</taxon>
        <taxon>Fungi</taxon>
        <taxon>Dikarya</taxon>
        <taxon>Ascomycota</taxon>
        <taxon>Pezizomycotina</taxon>
        <taxon>Dothideomycetes</taxon>
        <taxon>Dothideomycetidae</taxon>
        <taxon>Myriangiales</taxon>
        <taxon>Elsinoaceae</taxon>
        <taxon>Sphaceloma</taxon>
    </lineage>
</organism>
<comment type="caution">
    <text evidence="1">The sequence shown here is derived from an EMBL/GenBank/DDBJ whole genome shotgun (WGS) entry which is preliminary data.</text>
</comment>
<gene>
    <name evidence="1" type="ORF">CAC42_3603</name>
</gene>
<protein>
    <submittedName>
        <fullName evidence="1">Uncharacterized protein</fullName>
    </submittedName>
</protein>
<accession>A0A2K1QSV2</accession>
<dbReference type="Proteomes" id="UP000243797">
    <property type="component" value="Unassembled WGS sequence"/>
</dbReference>
<sequence length="347" mass="39046">MASLTALPQEILISLPDYLHNIEDYINLSASCSLCRDVLAGTNPRTILLLAHDQERIFFRPAPYFLVAAAAREFGHWARRSPASEATLATRMQGGIQGFSGLCTDHCDLTLDRIRGLHALRFSIINDQSVGRQWYSQPNFADKVSDAHTISSDTDTAFSLNPSDISSDCPPSTRPLSPFTRLEYIKYILPDIACDFNDRVLRVGPDARVADAPHSEFIEDPKNHHLALTWVIRSSKWRPHWKTFRTLVGGDFGESGDDGFWINEADGSYWKQRLWENVMLAQGLEGRGMIRPELQGIRVEKAKSWREAIARTNKQPELVKVGRMATHEYPFLLVDLWTSASGCVMGT</sequence>
<evidence type="ECO:0000313" key="1">
    <source>
        <dbReference type="EMBL" id="PNS18158.1"/>
    </source>
</evidence>
<dbReference type="AlphaFoldDB" id="A0A2K1QSV2"/>
<keyword evidence="2" id="KW-1185">Reference proteome</keyword>